<comment type="caution">
    <text evidence="1">The sequence shown here is derived from an EMBL/GenBank/DDBJ whole genome shotgun (WGS) entry which is preliminary data.</text>
</comment>
<dbReference type="STRING" id="1802669.A2746_01735"/>
<sequence>MSREFLIPFSSLSLPLGARYNCKASLIVTKFIPKINPTAAAAAAAQAWDLPSASSSLTGTKLSP</sequence>
<dbReference type="AlphaFoldDB" id="A0A1F8ETD9"/>
<dbReference type="Proteomes" id="UP000177419">
    <property type="component" value="Unassembled WGS sequence"/>
</dbReference>
<dbReference type="EMBL" id="MGJJ01000028">
    <property type="protein sequence ID" value="OGN04135.1"/>
    <property type="molecule type" value="Genomic_DNA"/>
</dbReference>
<name>A0A1F8ETD9_9BACT</name>
<evidence type="ECO:0000313" key="2">
    <source>
        <dbReference type="Proteomes" id="UP000177419"/>
    </source>
</evidence>
<reference evidence="1 2" key="1">
    <citation type="journal article" date="2016" name="Nat. Commun.">
        <title>Thousands of microbial genomes shed light on interconnected biogeochemical processes in an aquifer system.</title>
        <authorList>
            <person name="Anantharaman K."/>
            <person name="Brown C.T."/>
            <person name="Hug L.A."/>
            <person name="Sharon I."/>
            <person name="Castelle C.J."/>
            <person name="Probst A.J."/>
            <person name="Thomas B.C."/>
            <person name="Singh A."/>
            <person name="Wilkins M.J."/>
            <person name="Karaoz U."/>
            <person name="Brodie E.L."/>
            <person name="Williams K.H."/>
            <person name="Hubbard S.S."/>
            <person name="Banfield J.F."/>
        </authorList>
    </citation>
    <scope>NUCLEOTIDE SEQUENCE [LARGE SCALE GENOMIC DNA]</scope>
</reference>
<protein>
    <submittedName>
        <fullName evidence="1">Uncharacterized protein</fullName>
    </submittedName>
</protein>
<gene>
    <name evidence="1" type="ORF">A2746_01735</name>
</gene>
<accession>A0A1F8ETD9</accession>
<organism evidence="1 2">
    <name type="scientific">Candidatus Yanofskybacteria bacterium RIFCSPHIGHO2_01_FULL_44_22</name>
    <dbReference type="NCBI Taxonomy" id="1802669"/>
    <lineage>
        <taxon>Bacteria</taxon>
        <taxon>Candidatus Yanofskyibacteriota</taxon>
    </lineage>
</organism>
<proteinExistence type="predicted"/>
<evidence type="ECO:0000313" key="1">
    <source>
        <dbReference type="EMBL" id="OGN04135.1"/>
    </source>
</evidence>